<dbReference type="InterPro" id="IPR023214">
    <property type="entry name" value="HAD_sf"/>
</dbReference>
<name>A0A8D9CAS6_9VIRU</name>
<sequence length="145" mass="17167">MKKDLLFDMDGVLCDYMKRHNLVKEIYDIEYPQSQQGFFTRLDPMEGAIEAFNKLRDCGKYNCYILTRPSVKNIHCYTEKAEWIRNYLGEDMLEHLIIACDKSKVKGDYLIDDVDVHGQSEFEGEHIHFAQEEFPNWDSVLEYLL</sequence>
<dbReference type="PANTHER" id="PTHR16504:SF4">
    <property type="entry name" value="5'(3')-DEOXYRIBONUCLEOTIDASE"/>
    <property type="match status" value="1"/>
</dbReference>
<reference evidence="1" key="1">
    <citation type="submission" date="2021-06" db="EMBL/GenBank/DDBJ databases">
        <authorList>
            <person name="Gannon L."/>
            <person name="Redgwell R T."/>
            <person name="Michniewski S."/>
            <person name="Harrison D C."/>
            <person name="Millard A."/>
        </authorList>
    </citation>
    <scope>NUCLEOTIDE SEQUENCE</scope>
</reference>
<proteinExistence type="predicted"/>
<dbReference type="SUPFAM" id="SSF56784">
    <property type="entry name" value="HAD-like"/>
    <property type="match status" value="1"/>
</dbReference>
<evidence type="ECO:0000313" key="1">
    <source>
        <dbReference type="EMBL" id="CAG7581503.1"/>
    </source>
</evidence>
<accession>A0A8D9CAS6</accession>
<organism evidence="1">
    <name type="scientific">uncultured marine phage</name>
    <dbReference type="NCBI Taxonomy" id="707152"/>
    <lineage>
        <taxon>Viruses</taxon>
        <taxon>environmental samples</taxon>
    </lineage>
</organism>
<dbReference type="Gene3D" id="3.40.50.1000">
    <property type="entry name" value="HAD superfamily/HAD-like"/>
    <property type="match status" value="1"/>
</dbReference>
<dbReference type="GO" id="GO:0008253">
    <property type="term" value="F:5'-nucleotidase activity"/>
    <property type="evidence" value="ECO:0007669"/>
    <property type="project" value="InterPro"/>
</dbReference>
<dbReference type="GO" id="GO:0009223">
    <property type="term" value="P:pyrimidine deoxyribonucleotide catabolic process"/>
    <property type="evidence" value="ECO:0007669"/>
    <property type="project" value="TreeGrafter"/>
</dbReference>
<dbReference type="InterPro" id="IPR010708">
    <property type="entry name" value="5'(3')-deoxyribonucleotidase"/>
</dbReference>
<protein>
    <submittedName>
        <fullName evidence="1">Deoxyribonucleotidase</fullName>
    </submittedName>
</protein>
<dbReference type="PANTHER" id="PTHR16504">
    <property type="entry name" value="5'(3')-DEOXYRIBONUCLEOTIDASE"/>
    <property type="match status" value="1"/>
</dbReference>
<dbReference type="EMBL" id="OU342829">
    <property type="protein sequence ID" value="CAG7581503.1"/>
    <property type="molecule type" value="Genomic_DNA"/>
</dbReference>
<dbReference type="InterPro" id="IPR036412">
    <property type="entry name" value="HAD-like_sf"/>
</dbReference>
<gene>
    <name evidence="1" type="ORF">SLAVMIC_00874</name>
</gene>
<dbReference type="Pfam" id="PF06941">
    <property type="entry name" value="NT5C"/>
    <property type="match status" value="1"/>
</dbReference>